<dbReference type="EMBL" id="CP039138">
    <property type="protein sequence ID" value="QCP92678.1"/>
    <property type="molecule type" value="Genomic_DNA"/>
</dbReference>
<protein>
    <submittedName>
        <fullName evidence="1">Zinc ribbon domain-containing protein</fullName>
    </submittedName>
</protein>
<evidence type="ECO:0000313" key="2">
    <source>
        <dbReference type="Proteomes" id="UP000298722"/>
    </source>
</evidence>
<proteinExistence type="predicted"/>
<name>A0A4P8JZT8_HALMA</name>
<organism evidence="1 2">
    <name type="scientific">Haloarcula marismortui (strain ATCC 43049 / DSM 3752 / JCM 8966 / VKM B-1809)</name>
    <name type="common">Halobacterium marismortui</name>
    <dbReference type="NCBI Taxonomy" id="272569"/>
    <lineage>
        <taxon>Archaea</taxon>
        <taxon>Methanobacteriati</taxon>
        <taxon>Methanobacteriota</taxon>
        <taxon>Stenosarchaea group</taxon>
        <taxon>Halobacteria</taxon>
        <taxon>Halobacteriales</taxon>
        <taxon>Haloarculaceae</taxon>
        <taxon>Haloarcula</taxon>
    </lineage>
</organism>
<dbReference type="InterPro" id="IPR055982">
    <property type="entry name" value="DUF7560"/>
</dbReference>
<dbReference type="Pfam" id="PF24441">
    <property type="entry name" value="DUF7560"/>
    <property type="match status" value="1"/>
</dbReference>
<accession>A0A4P8JZT8</accession>
<sequence length="53" mass="5566">MPEYRFTCPNCDACATVDGGVRERLLVVGCPVCAGGVDTPAFVEVSPHGTDRP</sequence>
<reference evidence="1 2" key="1">
    <citation type="submission" date="2019-04" db="EMBL/GenBank/DDBJ databases">
        <title>Methylomes of two halophilic Archaea, Haloarcula marismortui and Haloferax mediterranei.</title>
        <authorList>
            <person name="DasSarma S."/>
            <person name="DasSarma P."/>
            <person name="DasSarma S."/>
            <person name="Fomenkov A."/>
            <person name="Vincze T."/>
            <person name="Anton B.P."/>
            <person name="Roberts R.J."/>
        </authorList>
    </citation>
    <scope>NUCLEOTIDE SEQUENCE [LARGE SCALE GENOMIC DNA]</scope>
    <source>
        <strain evidence="1 2">ATCC 43049</strain>
    </source>
</reference>
<gene>
    <name evidence="1" type="ORF">E6P14_18105</name>
</gene>
<evidence type="ECO:0000313" key="1">
    <source>
        <dbReference type="EMBL" id="QCP92678.1"/>
    </source>
</evidence>
<dbReference type="AlphaFoldDB" id="A0A4P8JZT8"/>
<dbReference type="Proteomes" id="UP000298722">
    <property type="component" value="Chromosome"/>
</dbReference>